<dbReference type="PANTHER" id="PTHR30600:SF4">
    <property type="entry name" value="CYTOCHROME C DOMAIN-CONTAINING PROTEIN"/>
    <property type="match status" value="1"/>
</dbReference>
<dbReference type="PANTHER" id="PTHR30600">
    <property type="entry name" value="CYTOCHROME C PEROXIDASE-RELATED"/>
    <property type="match status" value="1"/>
</dbReference>
<evidence type="ECO:0000313" key="8">
    <source>
        <dbReference type="Proteomes" id="UP000321479"/>
    </source>
</evidence>
<evidence type="ECO:0000256" key="5">
    <source>
        <dbReference type="SAM" id="SignalP"/>
    </source>
</evidence>
<dbReference type="GO" id="GO:0009055">
    <property type="term" value="F:electron transfer activity"/>
    <property type="evidence" value="ECO:0007669"/>
    <property type="project" value="InterPro"/>
</dbReference>
<evidence type="ECO:0000256" key="3">
    <source>
        <dbReference type="ARBA" id="ARBA00023004"/>
    </source>
</evidence>
<accession>A0A5B8UZH4</accession>
<keyword evidence="2 4" id="KW-0479">Metal-binding</keyword>
<evidence type="ECO:0000256" key="1">
    <source>
        <dbReference type="ARBA" id="ARBA00022617"/>
    </source>
</evidence>
<dbReference type="Proteomes" id="UP000321479">
    <property type="component" value="Chromosome"/>
</dbReference>
<sequence length="461" mass="50416">MICRVKKFKITGFLALLVLFLVECQKSAVFPEDQYDERLSAGVATVFDATSKAFGAAFPTLSTYDEYVHEKGDQVFSQTFVTAPAPIHSGLGPLFNNTSCESCHHNDGIGLPTAGDNRSSLLMRISLPGTDEHGGPVAVPGYGLQVQDKAAYGKQPEAKVNLTYTYQSYSFDDGEEYNLRTPIYTLSNLYTPISGSYLLSPRLAPPMIGLGLLEAVPESVIVAYADPNDANGDGIKGVANYVWDVTTKSIQLGRFGWKANTASIVTQVATAFNQDMGLTSTILPVENSYGQAQDDGLKDDPELPDSTLNAVKFYAQTLSVPARRNVTDATVKRGQQLFMLAKCGTCHRKTLITRVNVAFPAISNQVIHPYSDLLVHNMGPGLADNRPDFKADGQSWRTAPLWGLGLYEKVNNPGYYLHDGRARTIVEAIMWHGGEAEQSKVYYAHLSKTDRDAVLKFLYSL</sequence>
<dbReference type="GO" id="GO:0020037">
    <property type="term" value="F:heme binding"/>
    <property type="evidence" value="ECO:0007669"/>
    <property type="project" value="InterPro"/>
</dbReference>
<dbReference type="InterPro" id="IPR036909">
    <property type="entry name" value="Cyt_c-like_dom_sf"/>
</dbReference>
<dbReference type="Gene3D" id="1.10.760.10">
    <property type="entry name" value="Cytochrome c-like domain"/>
    <property type="match status" value="1"/>
</dbReference>
<dbReference type="EMBL" id="CP042436">
    <property type="protein sequence ID" value="QEC63983.1"/>
    <property type="molecule type" value="Genomic_DNA"/>
</dbReference>
<keyword evidence="3 4" id="KW-0408">Iron</keyword>
<feature type="signal peptide" evidence="5">
    <location>
        <begin position="1"/>
        <end position="28"/>
    </location>
</feature>
<reference evidence="7 8" key="1">
    <citation type="journal article" date="2017" name="Curr. Microbiol.">
        <title>Mucilaginibacter ginsenosidivorans sp. nov., Isolated from Soil of Ginseng Field.</title>
        <authorList>
            <person name="Kim M.M."/>
            <person name="Siddiqi M.Z."/>
            <person name="Im W.T."/>
        </authorList>
    </citation>
    <scope>NUCLEOTIDE SEQUENCE [LARGE SCALE GENOMIC DNA]</scope>
    <source>
        <strain evidence="7 8">Gsoil 3017</strain>
    </source>
</reference>
<keyword evidence="5" id="KW-0732">Signal</keyword>
<dbReference type="SUPFAM" id="SSF46626">
    <property type="entry name" value="Cytochrome c"/>
    <property type="match status" value="1"/>
</dbReference>
<organism evidence="7 8">
    <name type="scientific">Mucilaginibacter ginsenosidivorans</name>
    <dbReference type="NCBI Taxonomy" id="398053"/>
    <lineage>
        <taxon>Bacteria</taxon>
        <taxon>Pseudomonadati</taxon>
        <taxon>Bacteroidota</taxon>
        <taxon>Sphingobacteriia</taxon>
        <taxon>Sphingobacteriales</taxon>
        <taxon>Sphingobacteriaceae</taxon>
        <taxon>Mucilaginibacter</taxon>
    </lineage>
</organism>
<evidence type="ECO:0000256" key="4">
    <source>
        <dbReference type="PROSITE-ProRule" id="PRU00433"/>
    </source>
</evidence>
<dbReference type="PIRSF" id="PIRSF028099">
    <property type="entry name" value="DUF1111"/>
    <property type="match status" value="1"/>
</dbReference>
<evidence type="ECO:0000259" key="6">
    <source>
        <dbReference type="PROSITE" id="PS51007"/>
    </source>
</evidence>
<dbReference type="KEGG" id="mgin:FRZ54_15835"/>
<dbReference type="Pfam" id="PF06537">
    <property type="entry name" value="DHOR"/>
    <property type="match status" value="1"/>
</dbReference>
<dbReference type="OrthoDB" id="9805202at2"/>
<dbReference type="PROSITE" id="PS51007">
    <property type="entry name" value="CYTC"/>
    <property type="match status" value="1"/>
</dbReference>
<dbReference type="GO" id="GO:0046872">
    <property type="term" value="F:metal ion binding"/>
    <property type="evidence" value="ECO:0007669"/>
    <property type="project" value="UniProtKB-KW"/>
</dbReference>
<dbReference type="InterPro" id="IPR051395">
    <property type="entry name" value="Cytochrome_c_Peroxidase/MauG"/>
</dbReference>
<dbReference type="AlphaFoldDB" id="A0A5B8UZH4"/>
<dbReference type="InterPro" id="IPR009056">
    <property type="entry name" value="Cyt_c-like_dom"/>
</dbReference>
<keyword evidence="8" id="KW-1185">Reference proteome</keyword>
<dbReference type="GO" id="GO:0004130">
    <property type="term" value="F:cytochrome-c peroxidase activity"/>
    <property type="evidence" value="ECO:0007669"/>
    <property type="project" value="TreeGrafter"/>
</dbReference>
<protein>
    <submittedName>
        <fullName evidence="7">Thiol oxidoreductase</fullName>
    </submittedName>
</protein>
<dbReference type="InterPro" id="IPR010538">
    <property type="entry name" value="DHOR"/>
</dbReference>
<name>A0A5B8UZH4_9SPHI</name>
<evidence type="ECO:0000256" key="2">
    <source>
        <dbReference type="ARBA" id="ARBA00022723"/>
    </source>
</evidence>
<keyword evidence="1 4" id="KW-0349">Heme</keyword>
<gene>
    <name evidence="7" type="ORF">FRZ54_15835</name>
</gene>
<evidence type="ECO:0000313" key="7">
    <source>
        <dbReference type="EMBL" id="QEC63983.1"/>
    </source>
</evidence>
<proteinExistence type="predicted"/>
<feature type="domain" description="Cytochrome c" evidence="6">
    <location>
        <begin position="329"/>
        <end position="461"/>
    </location>
</feature>
<feature type="chain" id="PRO_5022697798" evidence="5">
    <location>
        <begin position="29"/>
        <end position="461"/>
    </location>
</feature>